<feature type="domain" description="Retrotransposon gag" evidence="2">
    <location>
        <begin position="272"/>
        <end position="321"/>
    </location>
</feature>
<evidence type="ECO:0000259" key="2">
    <source>
        <dbReference type="Pfam" id="PF03732"/>
    </source>
</evidence>
<name>A0A9W3D8E8_RAPSA</name>
<dbReference type="Proteomes" id="UP000504610">
    <property type="component" value="Chromosome 2"/>
</dbReference>
<protein>
    <submittedName>
        <fullName evidence="4">Uncharacterized protein LOC130508556</fullName>
    </submittedName>
</protein>
<accession>A0A9W3D8E8</accession>
<feature type="compositionally biased region" description="Basic and acidic residues" evidence="1">
    <location>
        <begin position="89"/>
        <end position="104"/>
    </location>
</feature>
<dbReference type="KEGG" id="rsz:130508556"/>
<evidence type="ECO:0000313" key="3">
    <source>
        <dbReference type="Proteomes" id="UP000504610"/>
    </source>
</evidence>
<dbReference type="InterPro" id="IPR005162">
    <property type="entry name" value="Retrotrans_gag_dom"/>
</dbReference>
<dbReference type="GeneID" id="130508556"/>
<reference evidence="4" key="2">
    <citation type="submission" date="2025-08" db="UniProtKB">
        <authorList>
            <consortium name="RefSeq"/>
        </authorList>
    </citation>
    <scope>IDENTIFICATION</scope>
    <source>
        <tissue evidence="4">Leaf</tissue>
    </source>
</reference>
<dbReference type="AlphaFoldDB" id="A0A9W3D8E8"/>
<keyword evidence="3" id="KW-1185">Reference proteome</keyword>
<organism evidence="3 4">
    <name type="scientific">Raphanus sativus</name>
    <name type="common">Radish</name>
    <name type="synonym">Raphanus raphanistrum var. sativus</name>
    <dbReference type="NCBI Taxonomy" id="3726"/>
    <lineage>
        <taxon>Eukaryota</taxon>
        <taxon>Viridiplantae</taxon>
        <taxon>Streptophyta</taxon>
        <taxon>Embryophyta</taxon>
        <taxon>Tracheophyta</taxon>
        <taxon>Spermatophyta</taxon>
        <taxon>Magnoliopsida</taxon>
        <taxon>eudicotyledons</taxon>
        <taxon>Gunneridae</taxon>
        <taxon>Pentapetalae</taxon>
        <taxon>rosids</taxon>
        <taxon>malvids</taxon>
        <taxon>Brassicales</taxon>
        <taxon>Brassicaceae</taxon>
        <taxon>Brassiceae</taxon>
        <taxon>Raphanus</taxon>
    </lineage>
</organism>
<proteinExistence type="predicted"/>
<sequence length="324" mass="36684">MTIDDPASLQTPLNRASKDALNTLAADITAANAPANATTLDEFKKMLSAYEKRSEEQDKLVGTLTKQVQTLTARAHAVLPHGATKLRGRRLEFATPHDRPRIDLEPSDDSEEDADVHPRRTRSRSAQENSPFDKPITEEEENLNWVEHEKLAEKQTEITRRERRQARKTAGENPDISDLRDYITKTVAEVRAVKSQIYHATSAAPEIDRLLEVTRKTPFTARISETKVSNPGNLKIPIYNGTTDPKAHLQAFHITMGRARFKESEKYAGYCRLFVENLEGAALEWFSRLKRNSIGSFRQLASEFLLKYSMFIDRETFDVDLSGA</sequence>
<feature type="compositionally biased region" description="Acidic residues" evidence="1">
    <location>
        <begin position="105"/>
        <end position="114"/>
    </location>
</feature>
<evidence type="ECO:0000313" key="4">
    <source>
        <dbReference type="RefSeq" id="XP_056860102.1"/>
    </source>
</evidence>
<reference evidence="3" key="1">
    <citation type="journal article" date="2019" name="Database">
        <title>The radish genome database (RadishGD): an integrated information resource for radish genomics.</title>
        <authorList>
            <person name="Yu H.J."/>
            <person name="Baek S."/>
            <person name="Lee Y.J."/>
            <person name="Cho A."/>
            <person name="Mun J.H."/>
        </authorList>
    </citation>
    <scope>NUCLEOTIDE SEQUENCE [LARGE SCALE GENOMIC DNA]</scope>
    <source>
        <strain evidence="3">cv. WK10039</strain>
    </source>
</reference>
<feature type="region of interest" description="Disordered" evidence="1">
    <location>
        <begin position="88"/>
        <end position="176"/>
    </location>
</feature>
<dbReference type="PANTHER" id="PTHR33223">
    <property type="entry name" value="CCHC-TYPE DOMAIN-CONTAINING PROTEIN"/>
    <property type="match status" value="1"/>
</dbReference>
<dbReference type="RefSeq" id="XP_056860102.1">
    <property type="nucleotide sequence ID" value="XM_057004122.1"/>
</dbReference>
<dbReference type="PANTHER" id="PTHR33223:SF6">
    <property type="entry name" value="CCHC-TYPE DOMAIN-CONTAINING PROTEIN"/>
    <property type="match status" value="1"/>
</dbReference>
<feature type="compositionally biased region" description="Basic and acidic residues" evidence="1">
    <location>
        <begin position="146"/>
        <end position="160"/>
    </location>
</feature>
<dbReference type="OrthoDB" id="1118994at2759"/>
<gene>
    <name evidence="4" type="primary">LOC130508556</name>
</gene>
<dbReference type="Pfam" id="PF03732">
    <property type="entry name" value="Retrotrans_gag"/>
    <property type="match status" value="1"/>
</dbReference>
<evidence type="ECO:0000256" key="1">
    <source>
        <dbReference type="SAM" id="MobiDB-lite"/>
    </source>
</evidence>